<gene>
    <name evidence="1" type="ORF">E3O10_12615</name>
</gene>
<reference evidence="1 2" key="1">
    <citation type="submission" date="2019-03" db="EMBL/GenBank/DDBJ databases">
        <title>Genomics of glacier-inhabiting Cryobacterium strains.</title>
        <authorList>
            <person name="Liu Q."/>
            <person name="Xin Y.-H."/>
        </authorList>
    </citation>
    <scope>NUCLEOTIDE SEQUENCE [LARGE SCALE GENOMIC DNA]</scope>
    <source>
        <strain evidence="1 2">Hh15</strain>
    </source>
</reference>
<keyword evidence="2" id="KW-1185">Reference proteome</keyword>
<proteinExistence type="predicted"/>
<name>A0A1H8ARJ2_9MICO</name>
<dbReference type="STRING" id="1424661.SAMN05216281_101305"/>
<dbReference type="AlphaFoldDB" id="A0A1H8ARJ2"/>
<comment type="caution">
    <text evidence="1">The sequence shown here is derived from an EMBL/GenBank/DDBJ whole genome shotgun (WGS) entry which is preliminary data.</text>
</comment>
<dbReference type="RefSeq" id="WP_092106526.1">
    <property type="nucleotide sequence ID" value="NZ_FOCN01000001.1"/>
</dbReference>
<dbReference type="OrthoDB" id="4979053at2"/>
<evidence type="ECO:0008006" key="3">
    <source>
        <dbReference type="Google" id="ProtNLM"/>
    </source>
</evidence>
<evidence type="ECO:0000313" key="2">
    <source>
        <dbReference type="Proteomes" id="UP000297654"/>
    </source>
</evidence>
<evidence type="ECO:0000313" key="1">
    <source>
        <dbReference type="EMBL" id="TFB88615.1"/>
    </source>
</evidence>
<organism evidence="1 2">
    <name type="scientific">Cryobacterium luteum</name>
    <dbReference type="NCBI Taxonomy" id="1424661"/>
    <lineage>
        <taxon>Bacteria</taxon>
        <taxon>Bacillati</taxon>
        <taxon>Actinomycetota</taxon>
        <taxon>Actinomycetes</taxon>
        <taxon>Micrococcales</taxon>
        <taxon>Microbacteriaceae</taxon>
        <taxon>Cryobacterium</taxon>
    </lineage>
</organism>
<dbReference type="Proteomes" id="UP000297654">
    <property type="component" value="Unassembled WGS sequence"/>
</dbReference>
<sequence length="169" mass="18606">MASSISVFNSKELQAVIVAMKGFDREVAKQIRQQTKAVIQPAWQKAVAENTSTRLEARVLANTARVAVSDQNVTLKSAAIGKTLSGGLKPSESYGGVEFGAEQGVKRTYAARSVKGKQFNVTRRTQHQLRPRKATGYVVFPAVAEVIPRIAALWVQTTVRTFYELIEKR</sequence>
<accession>A0A1H8ARJ2</accession>
<dbReference type="EMBL" id="SOFF01000031">
    <property type="protein sequence ID" value="TFB88615.1"/>
    <property type="molecule type" value="Genomic_DNA"/>
</dbReference>
<protein>
    <recommendedName>
        <fullName evidence="3">HK97 gp10 family phage protein</fullName>
    </recommendedName>
</protein>